<evidence type="ECO:0000313" key="2">
    <source>
        <dbReference type="WBParaSite" id="L893_g13282.t1"/>
    </source>
</evidence>
<protein>
    <submittedName>
        <fullName evidence="2">Uncharacterized protein</fullName>
    </submittedName>
</protein>
<dbReference type="AlphaFoldDB" id="A0A1I7Y6W8"/>
<accession>A0A1I7Y6W8</accession>
<name>A0A1I7Y6W8_9BILA</name>
<sequence>MSIKDRFFVFCFAPGIVDLQNRLKWPRFLGTRNLESSDRVAPSTVGQSIHLRHSPTLCFIEPLIGPHVDHNLYRSDVVISTCATLCAVPPHALVASVLAVLGSALSSSNETTIRSSKNPERFFPSEDDESYLVIRTVCTAANGRNWDISDGPEWTSDVAAIANRSRRGSASRTRRCARLFGPRRRTHVSPRQTPVRPLISSIAVFRFPRRSLGY</sequence>
<dbReference type="Proteomes" id="UP000095287">
    <property type="component" value="Unplaced"/>
</dbReference>
<reference evidence="2" key="1">
    <citation type="submission" date="2016-11" db="UniProtKB">
        <authorList>
            <consortium name="WormBaseParasite"/>
        </authorList>
    </citation>
    <scope>IDENTIFICATION</scope>
</reference>
<keyword evidence="1" id="KW-1185">Reference proteome</keyword>
<dbReference type="WBParaSite" id="L893_g13282.t1">
    <property type="protein sequence ID" value="L893_g13282.t1"/>
    <property type="gene ID" value="L893_g13282"/>
</dbReference>
<organism evidence="1 2">
    <name type="scientific">Steinernema glaseri</name>
    <dbReference type="NCBI Taxonomy" id="37863"/>
    <lineage>
        <taxon>Eukaryota</taxon>
        <taxon>Metazoa</taxon>
        <taxon>Ecdysozoa</taxon>
        <taxon>Nematoda</taxon>
        <taxon>Chromadorea</taxon>
        <taxon>Rhabditida</taxon>
        <taxon>Tylenchina</taxon>
        <taxon>Panagrolaimomorpha</taxon>
        <taxon>Strongyloidoidea</taxon>
        <taxon>Steinernematidae</taxon>
        <taxon>Steinernema</taxon>
    </lineage>
</organism>
<evidence type="ECO:0000313" key="1">
    <source>
        <dbReference type="Proteomes" id="UP000095287"/>
    </source>
</evidence>
<proteinExistence type="predicted"/>